<protein>
    <submittedName>
        <fullName evidence="2">ASCH domain-containing protein</fullName>
    </submittedName>
</protein>
<organism evidence="2">
    <name type="scientific">Ignisphaera aggregans</name>
    <dbReference type="NCBI Taxonomy" id="334771"/>
    <lineage>
        <taxon>Archaea</taxon>
        <taxon>Thermoproteota</taxon>
        <taxon>Thermoprotei</taxon>
        <taxon>Desulfurococcales</taxon>
        <taxon>Desulfurococcaceae</taxon>
        <taxon>Ignisphaera</taxon>
    </lineage>
</organism>
<dbReference type="CDD" id="cd06552">
    <property type="entry name" value="ASCH_yqfb_like"/>
    <property type="match status" value="1"/>
</dbReference>
<feature type="domain" description="ASCH" evidence="1">
    <location>
        <begin position="4"/>
        <end position="103"/>
    </location>
</feature>
<reference evidence="2" key="1">
    <citation type="journal article" date="2020" name="mSystems">
        <title>Genome- and Community-Level Interaction Insights into Carbon Utilization and Element Cycling Functions of Hydrothermarchaeota in Hydrothermal Sediment.</title>
        <authorList>
            <person name="Zhou Z."/>
            <person name="Liu Y."/>
            <person name="Xu W."/>
            <person name="Pan J."/>
            <person name="Luo Z.H."/>
            <person name="Li M."/>
        </authorList>
    </citation>
    <scope>NUCLEOTIDE SEQUENCE [LARGE SCALE GENOMIC DNA]</scope>
    <source>
        <strain evidence="2">SpSt-618</strain>
        <strain evidence="3">SpSt-657</strain>
    </source>
</reference>
<name>A0A7J3I7T8_9CREN</name>
<dbReference type="EMBL" id="DTAI01000135">
    <property type="protein sequence ID" value="HGN36844.1"/>
    <property type="molecule type" value="Genomic_DNA"/>
</dbReference>
<evidence type="ECO:0000313" key="3">
    <source>
        <dbReference type="EMBL" id="HGQ17612.1"/>
    </source>
</evidence>
<evidence type="ECO:0000259" key="1">
    <source>
        <dbReference type="SMART" id="SM01022"/>
    </source>
</evidence>
<dbReference type="InterPro" id="IPR007374">
    <property type="entry name" value="ASCH_domain"/>
</dbReference>
<dbReference type="SMART" id="SM01022">
    <property type="entry name" value="ASCH"/>
    <property type="match status" value="1"/>
</dbReference>
<dbReference type="EMBL" id="DTBZ01000035">
    <property type="protein sequence ID" value="HGQ17612.1"/>
    <property type="molecule type" value="Genomic_DNA"/>
</dbReference>
<dbReference type="Gene3D" id="2.30.130.30">
    <property type="entry name" value="Hypothetical protein"/>
    <property type="match status" value="1"/>
</dbReference>
<dbReference type="InterPro" id="IPR015947">
    <property type="entry name" value="PUA-like_sf"/>
</dbReference>
<dbReference type="AlphaFoldDB" id="A0A7J3I7T8"/>
<dbReference type="SUPFAM" id="SSF88697">
    <property type="entry name" value="PUA domain-like"/>
    <property type="match status" value="1"/>
</dbReference>
<dbReference type="Pfam" id="PF04266">
    <property type="entry name" value="ASCH"/>
    <property type="match status" value="1"/>
</dbReference>
<dbReference type="PANTHER" id="PTHR42250">
    <property type="entry name" value="ASCH DOMAIN-CONTAINING PROTEIN"/>
    <property type="match status" value="1"/>
</dbReference>
<evidence type="ECO:0000313" key="2">
    <source>
        <dbReference type="EMBL" id="HGN36844.1"/>
    </source>
</evidence>
<proteinExistence type="predicted"/>
<sequence length="103" mass="12018">MKKLIFKFDYAGKILTGEKKSTIRLSTDLKEGDTVEVFAGCIRVGRAIIKKVYRKRLEDLNEEEIKMDGFKTKEDLYKALTKIYGSKKINSNPYIYIIEFQLQ</sequence>
<comment type="caution">
    <text evidence="2">The sequence shown here is derived from an EMBL/GenBank/DDBJ whole genome shotgun (WGS) entry which is preliminary data.</text>
</comment>
<dbReference type="PANTHER" id="PTHR42250:SF1">
    <property type="entry name" value="ASCH DOMAIN-CONTAINING PROTEIN"/>
    <property type="match status" value="1"/>
</dbReference>
<gene>
    <name evidence="2" type="ORF">ENT87_04790</name>
    <name evidence="3" type="ORF">ENU30_01325</name>
</gene>
<accession>A0A7J3I7T8</accession>